<comment type="caution">
    <text evidence="1">The sequence shown here is derived from an EMBL/GenBank/DDBJ whole genome shotgun (WGS) entry which is preliminary data.</text>
</comment>
<evidence type="ECO:0000313" key="1">
    <source>
        <dbReference type="EMBL" id="GAA5528584.1"/>
    </source>
</evidence>
<name>A0ABP9WZI7_9CHLR</name>
<evidence type="ECO:0000313" key="2">
    <source>
        <dbReference type="Proteomes" id="UP001428290"/>
    </source>
</evidence>
<accession>A0ABP9WZI7</accession>
<protein>
    <recommendedName>
        <fullName evidence="3">PIN domain-containing protein</fullName>
    </recommendedName>
</protein>
<reference evidence="1 2" key="1">
    <citation type="submission" date="2024-02" db="EMBL/GenBank/DDBJ databases">
        <title>Herpetosiphon gulosus NBRC 112829.</title>
        <authorList>
            <person name="Ichikawa N."/>
            <person name="Katano-Makiyama Y."/>
            <person name="Hidaka K."/>
        </authorList>
    </citation>
    <scope>NUCLEOTIDE SEQUENCE [LARGE SCALE GENOMIC DNA]</scope>
    <source>
        <strain evidence="1 2">NBRC 112829</strain>
    </source>
</reference>
<proteinExistence type="predicted"/>
<gene>
    <name evidence="1" type="ORF">Hgul01_02386</name>
</gene>
<keyword evidence="2" id="KW-1185">Reference proteome</keyword>
<dbReference type="RefSeq" id="WP_345722197.1">
    <property type="nucleotide sequence ID" value="NZ_BAABRU010000007.1"/>
</dbReference>
<sequence>MTQVLVIDTSILCVWLQVPGKTTCGSDEHKWDYPKVKAIIEGYIQKGATIVLPLASLIETGNHIAQADGNIYPIAQRLMDIVDKTLNAESPWAAFSGQPNLEQQLRSLIGSWPEQAKQKLSFGDAMIIDIAAFYAKNYQVEILTGDAQLKSFEPAPPSAIPSLTPRRRK</sequence>
<evidence type="ECO:0008006" key="3">
    <source>
        <dbReference type="Google" id="ProtNLM"/>
    </source>
</evidence>
<dbReference type="Proteomes" id="UP001428290">
    <property type="component" value="Unassembled WGS sequence"/>
</dbReference>
<organism evidence="1 2">
    <name type="scientific">Herpetosiphon gulosus</name>
    <dbReference type="NCBI Taxonomy" id="1973496"/>
    <lineage>
        <taxon>Bacteria</taxon>
        <taxon>Bacillati</taxon>
        <taxon>Chloroflexota</taxon>
        <taxon>Chloroflexia</taxon>
        <taxon>Herpetosiphonales</taxon>
        <taxon>Herpetosiphonaceae</taxon>
        <taxon>Herpetosiphon</taxon>
    </lineage>
</organism>
<dbReference type="EMBL" id="BAABRU010000007">
    <property type="protein sequence ID" value="GAA5528584.1"/>
    <property type="molecule type" value="Genomic_DNA"/>
</dbReference>